<gene>
    <name evidence="2" type="ORF">GTA08_BOTSDO03385</name>
</gene>
<evidence type="ECO:0000313" key="3">
    <source>
        <dbReference type="Proteomes" id="UP000572817"/>
    </source>
</evidence>
<protein>
    <submittedName>
        <fullName evidence="2">Uncharacterized protein</fullName>
    </submittedName>
</protein>
<sequence length="108" mass="11569">MARILGSLNGALRGLQIIAGVAPEEAPMVSHQMMTRATTHIPNSHPRSYAHGPRGQLSDSLSARPAFSFFNKDGPGKTLVIMGGGKSHRAVTKVESKGPREGWDDDIH</sequence>
<organism evidence="2 3">
    <name type="scientific">Botryosphaeria dothidea</name>
    <dbReference type="NCBI Taxonomy" id="55169"/>
    <lineage>
        <taxon>Eukaryota</taxon>
        <taxon>Fungi</taxon>
        <taxon>Dikarya</taxon>
        <taxon>Ascomycota</taxon>
        <taxon>Pezizomycotina</taxon>
        <taxon>Dothideomycetes</taxon>
        <taxon>Dothideomycetes incertae sedis</taxon>
        <taxon>Botryosphaeriales</taxon>
        <taxon>Botryosphaeriaceae</taxon>
        <taxon>Botryosphaeria</taxon>
    </lineage>
</organism>
<dbReference type="Proteomes" id="UP000572817">
    <property type="component" value="Unassembled WGS sequence"/>
</dbReference>
<evidence type="ECO:0000313" key="2">
    <source>
        <dbReference type="EMBL" id="KAF4309791.1"/>
    </source>
</evidence>
<evidence type="ECO:0000256" key="1">
    <source>
        <dbReference type="SAM" id="MobiDB-lite"/>
    </source>
</evidence>
<reference evidence="2" key="1">
    <citation type="submission" date="2020-04" db="EMBL/GenBank/DDBJ databases">
        <title>Genome Assembly and Annotation of Botryosphaeria dothidea sdau 11-99, a Latent Pathogen of Apple Fruit Ring Rot in China.</title>
        <authorList>
            <person name="Yu C."/>
            <person name="Diao Y."/>
            <person name="Lu Q."/>
            <person name="Zhao J."/>
            <person name="Cui S."/>
            <person name="Peng C."/>
            <person name="He B."/>
            <person name="Liu H."/>
        </authorList>
    </citation>
    <scope>NUCLEOTIDE SEQUENCE [LARGE SCALE GENOMIC DNA]</scope>
    <source>
        <strain evidence="2">Sdau11-99</strain>
    </source>
</reference>
<comment type="caution">
    <text evidence="2">The sequence shown here is derived from an EMBL/GenBank/DDBJ whole genome shotgun (WGS) entry which is preliminary data.</text>
</comment>
<dbReference type="OrthoDB" id="10409364at2759"/>
<feature type="region of interest" description="Disordered" evidence="1">
    <location>
        <begin position="80"/>
        <end position="108"/>
    </location>
</feature>
<feature type="compositionally biased region" description="Basic and acidic residues" evidence="1">
    <location>
        <begin position="92"/>
        <end position="108"/>
    </location>
</feature>
<accession>A0A8H4N8J9</accession>
<proteinExistence type="predicted"/>
<dbReference type="AlphaFoldDB" id="A0A8H4N8J9"/>
<keyword evidence="3" id="KW-1185">Reference proteome</keyword>
<dbReference type="EMBL" id="WWBZ02000016">
    <property type="protein sequence ID" value="KAF4309791.1"/>
    <property type="molecule type" value="Genomic_DNA"/>
</dbReference>
<feature type="region of interest" description="Disordered" evidence="1">
    <location>
        <begin position="38"/>
        <end position="58"/>
    </location>
</feature>
<name>A0A8H4N8J9_9PEZI</name>